<dbReference type="GO" id="GO:0043565">
    <property type="term" value="F:sequence-specific DNA binding"/>
    <property type="evidence" value="ECO:0007669"/>
    <property type="project" value="InterPro"/>
</dbReference>
<evidence type="ECO:0000256" key="10">
    <source>
        <dbReference type="ARBA" id="ARBA00023163"/>
    </source>
</evidence>
<keyword evidence="9" id="KW-0010">Activator</keyword>
<dbReference type="InterPro" id="IPR045280">
    <property type="entry name" value="TIFY-like"/>
</dbReference>
<keyword evidence="4" id="KW-0479">Metal-binding</keyword>
<evidence type="ECO:0000256" key="13">
    <source>
        <dbReference type="PROSITE-ProRule" id="PRU00357"/>
    </source>
</evidence>
<dbReference type="PROSITE" id="PS51017">
    <property type="entry name" value="CCT"/>
    <property type="match status" value="1"/>
</dbReference>
<reference evidence="18" key="1">
    <citation type="submission" date="2022-11" db="EMBL/GenBank/DDBJ databases">
        <authorList>
            <person name="Hyden B.L."/>
            <person name="Feng K."/>
            <person name="Yates T."/>
            <person name="Jawdy S."/>
            <person name="Smart L.B."/>
            <person name="Muchero W."/>
        </authorList>
    </citation>
    <scope>NUCLEOTIDE SEQUENCE</scope>
    <source>
        <tissue evidence="18">Shoot tip</tissue>
    </source>
</reference>
<dbReference type="PANTHER" id="PTHR46125">
    <property type="entry name" value="GATA TRANSCRIPTION FACTOR 28"/>
    <property type="match status" value="1"/>
</dbReference>
<evidence type="ECO:0000256" key="2">
    <source>
        <dbReference type="ARBA" id="ARBA00004123"/>
    </source>
</evidence>
<evidence type="ECO:0000256" key="14">
    <source>
        <dbReference type="SAM" id="MobiDB-lite"/>
    </source>
</evidence>
<dbReference type="SMART" id="SM00979">
    <property type="entry name" value="TIFY"/>
    <property type="match status" value="1"/>
</dbReference>
<evidence type="ECO:0000256" key="5">
    <source>
        <dbReference type="ARBA" id="ARBA00022771"/>
    </source>
</evidence>
<feature type="domain" description="GATA-type" evidence="15">
    <location>
        <begin position="171"/>
        <end position="227"/>
    </location>
</feature>
<evidence type="ECO:0000256" key="1">
    <source>
        <dbReference type="ARBA" id="ARBA00002206"/>
    </source>
</evidence>
<dbReference type="EMBL" id="JAPFFM010000011">
    <property type="protein sequence ID" value="KAJ6733780.1"/>
    <property type="molecule type" value="Genomic_DNA"/>
</dbReference>
<evidence type="ECO:0000256" key="6">
    <source>
        <dbReference type="ARBA" id="ARBA00022833"/>
    </source>
</evidence>
<dbReference type="Pfam" id="PF06200">
    <property type="entry name" value="tify"/>
    <property type="match status" value="1"/>
</dbReference>
<organism evidence="18 19">
    <name type="scientific">Salix koriyanagi</name>
    <dbReference type="NCBI Taxonomy" id="2511006"/>
    <lineage>
        <taxon>Eukaryota</taxon>
        <taxon>Viridiplantae</taxon>
        <taxon>Streptophyta</taxon>
        <taxon>Embryophyta</taxon>
        <taxon>Tracheophyta</taxon>
        <taxon>Spermatophyta</taxon>
        <taxon>Magnoliopsida</taxon>
        <taxon>eudicotyledons</taxon>
        <taxon>Gunneridae</taxon>
        <taxon>Pentapetalae</taxon>
        <taxon>rosids</taxon>
        <taxon>fabids</taxon>
        <taxon>Malpighiales</taxon>
        <taxon>Salicaceae</taxon>
        <taxon>Saliceae</taxon>
        <taxon>Salix</taxon>
    </lineage>
</organism>
<evidence type="ECO:0000259" key="16">
    <source>
        <dbReference type="PROSITE" id="PS51017"/>
    </source>
</evidence>
<evidence type="ECO:0000256" key="11">
    <source>
        <dbReference type="ARBA" id="ARBA00023242"/>
    </source>
</evidence>
<comment type="caution">
    <text evidence="18">The sequence shown here is derived from an EMBL/GenBank/DDBJ whole genome shotgun (WGS) entry which is preliminary data.</text>
</comment>
<dbReference type="InterPro" id="IPR010399">
    <property type="entry name" value="Tify_dom"/>
</dbReference>
<dbReference type="InterPro" id="IPR010402">
    <property type="entry name" value="CCT_domain"/>
</dbReference>
<evidence type="ECO:0000259" key="17">
    <source>
        <dbReference type="PROSITE" id="PS51320"/>
    </source>
</evidence>
<dbReference type="Gene3D" id="3.30.50.10">
    <property type="entry name" value="Erythroid Transcription Factor GATA-1, subunit A"/>
    <property type="match status" value="1"/>
</dbReference>
<keyword evidence="7" id="KW-0805">Transcription regulation</keyword>
<dbReference type="Pfam" id="PF06203">
    <property type="entry name" value="CCT"/>
    <property type="match status" value="1"/>
</dbReference>
<dbReference type="PANTHER" id="PTHR46125:SF15">
    <property type="entry name" value="GATA TRANSCRIPTION FACTOR 19-LIKE ISOFORM X1"/>
    <property type="match status" value="1"/>
</dbReference>
<keyword evidence="6" id="KW-0862">Zinc</keyword>
<name>A0A9Q0UPZ9_9ROSI</name>
<reference evidence="18" key="2">
    <citation type="journal article" date="2023" name="Int. J. Mol. Sci.">
        <title>De Novo Assembly and Annotation of 11 Diverse Shrub Willow (Salix) Genomes Reveals Novel Gene Organization in Sex-Linked Regions.</title>
        <authorList>
            <person name="Hyden B."/>
            <person name="Feng K."/>
            <person name="Yates T.B."/>
            <person name="Jawdy S."/>
            <person name="Cereghino C."/>
            <person name="Smart L.B."/>
            <person name="Muchero W."/>
        </authorList>
    </citation>
    <scope>NUCLEOTIDE SEQUENCE</scope>
    <source>
        <tissue evidence="18">Shoot tip</tissue>
    </source>
</reference>
<evidence type="ECO:0000256" key="8">
    <source>
        <dbReference type="ARBA" id="ARBA00023125"/>
    </source>
</evidence>
<evidence type="ECO:0000256" key="7">
    <source>
        <dbReference type="ARBA" id="ARBA00023015"/>
    </source>
</evidence>
<protein>
    <submittedName>
        <fullName evidence="18">GATA TRANSCRIPTION FACTOR 28</fullName>
    </submittedName>
</protein>
<dbReference type="GO" id="GO:0008270">
    <property type="term" value="F:zinc ion binding"/>
    <property type="evidence" value="ECO:0007669"/>
    <property type="project" value="UniProtKB-KW"/>
</dbReference>
<proteinExistence type="inferred from homology"/>
<dbReference type="SUPFAM" id="SSF57716">
    <property type="entry name" value="Glucocorticoid receptor-like (DNA-binding domain)"/>
    <property type="match status" value="1"/>
</dbReference>
<keyword evidence="11 13" id="KW-0539">Nucleus</keyword>
<dbReference type="SMART" id="SM00401">
    <property type="entry name" value="ZnF_GATA"/>
    <property type="match status" value="1"/>
</dbReference>
<keyword evidence="5 12" id="KW-0863">Zinc-finger</keyword>
<dbReference type="GO" id="GO:0006355">
    <property type="term" value="P:regulation of DNA-templated transcription"/>
    <property type="evidence" value="ECO:0007669"/>
    <property type="project" value="InterPro"/>
</dbReference>
<sequence length="436" mass="48206">MEMVNPQRHKKVRKGRDYHNRRAMQIEGGDFDYGYGFDDGMISANNNINGVVINNGNDSVFESTRTSELTIAFEGEVYVFPAVTPSKVQAVLFLLGEPETSTIAPSSEFLLQQNARSAGDASQGLKHSRRVASLVRFREKRKERCFEKKVRYTCRKEVAQRMHPMACPNPEFDLLRCQHCGTSAKETPAMRRGPAGPRTLCNACGLMWANKGTLRDLNKGGRQISVNQNEPVTPDFKPSTIERENPFDNPDEEESQEESKPVPLDSDNSQRPNEQDLLETDETVPDPLPMHVENSSTNLDDEDFENTLDELGDVSGSEFEIPEHFDDQYQKAVSANTGNLALDGKMIAKAVHSPQATGLDKVNDICTFSMDFTQGADELKSESVHFTAATGGMCSSVNLFILHNMAAQPQLIHHHTGMCLVLQTVNSTGSASGSDS</sequence>
<dbReference type="PROSITE" id="PS51320">
    <property type="entry name" value="TIFY"/>
    <property type="match status" value="1"/>
</dbReference>
<dbReference type="AlphaFoldDB" id="A0A9Q0UPZ9"/>
<evidence type="ECO:0000256" key="4">
    <source>
        <dbReference type="ARBA" id="ARBA00022723"/>
    </source>
</evidence>
<accession>A0A9Q0UPZ9</accession>
<evidence type="ECO:0000256" key="12">
    <source>
        <dbReference type="PROSITE-ProRule" id="PRU00094"/>
    </source>
</evidence>
<dbReference type="Proteomes" id="UP001151752">
    <property type="component" value="Chromosome 7"/>
</dbReference>
<keyword evidence="19" id="KW-1185">Reference proteome</keyword>
<feature type="region of interest" description="Disordered" evidence="14">
    <location>
        <begin position="221"/>
        <end position="302"/>
    </location>
</feature>
<comment type="similarity">
    <text evidence="3">Belongs to the type IV zinc-finger family. Class C subfamily.</text>
</comment>
<comment type="function">
    <text evidence="1">Transcriptional activator that specifically binds 5'-GATA-3' or 5'-GAT-3' motifs within gene promoters.</text>
</comment>
<dbReference type="InterPro" id="IPR000679">
    <property type="entry name" value="Znf_GATA"/>
</dbReference>
<dbReference type="InterPro" id="IPR013088">
    <property type="entry name" value="Znf_NHR/GATA"/>
</dbReference>
<evidence type="ECO:0000256" key="3">
    <source>
        <dbReference type="ARBA" id="ARBA00007722"/>
    </source>
</evidence>
<feature type="domain" description="CCT" evidence="16">
    <location>
        <begin position="130"/>
        <end position="172"/>
    </location>
</feature>
<evidence type="ECO:0000256" key="9">
    <source>
        <dbReference type="ARBA" id="ARBA00023159"/>
    </source>
</evidence>
<keyword evidence="10" id="KW-0804">Transcription</keyword>
<dbReference type="PROSITE" id="PS50114">
    <property type="entry name" value="GATA_ZN_FINGER_2"/>
    <property type="match status" value="1"/>
</dbReference>
<comment type="subcellular location">
    <subcellularLocation>
        <location evidence="2 13">Nucleus</location>
    </subcellularLocation>
</comment>
<dbReference type="CDD" id="cd00202">
    <property type="entry name" value="ZnF_GATA"/>
    <property type="match status" value="1"/>
</dbReference>
<gene>
    <name evidence="18" type="ORF">OIU74_005550</name>
</gene>
<evidence type="ECO:0000259" key="15">
    <source>
        <dbReference type="PROSITE" id="PS50114"/>
    </source>
</evidence>
<keyword evidence="8" id="KW-0238">DNA-binding</keyword>
<evidence type="ECO:0000313" key="18">
    <source>
        <dbReference type="EMBL" id="KAJ6733780.1"/>
    </source>
</evidence>
<dbReference type="Pfam" id="PF00320">
    <property type="entry name" value="GATA"/>
    <property type="match status" value="1"/>
</dbReference>
<evidence type="ECO:0000313" key="19">
    <source>
        <dbReference type="Proteomes" id="UP001151752"/>
    </source>
</evidence>
<dbReference type="GO" id="GO:0005634">
    <property type="term" value="C:nucleus"/>
    <property type="evidence" value="ECO:0007669"/>
    <property type="project" value="UniProtKB-SubCell"/>
</dbReference>
<dbReference type="PROSITE" id="PS00344">
    <property type="entry name" value="GATA_ZN_FINGER_1"/>
    <property type="match status" value="1"/>
</dbReference>
<feature type="domain" description="Tify" evidence="17">
    <location>
        <begin position="62"/>
        <end position="97"/>
    </location>
</feature>